<protein>
    <submittedName>
        <fullName evidence="2">Glucosaminidase domain-containing protein</fullName>
    </submittedName>
</protein>
<dbReference type="Pfam" id="PF01832">
    <property type="entry name" value="Glucosaminidase"/>
    <property type="match status" value="1"/>
</dbReference>
<evidence type="ECO:0000313" key="3">
    <source>
        <dbReference type="Proteomes" id="UP001225761"/>
    </source>
</evidence>
<sequence length="385" mass="43563">MKKNSLFLLISLSGCKDFMYLSLLIFNLLSISAKSNDTSIGFSVYYPKYAQTGQEVSFNFATRLNIHRIRVFVNGSSLGSAFVLNNHAEFRFKFVYASTKKLKFVGFSPDNNTLSEVQGEITIAGKNQISKETKYEYTNASLPNNTTDKSYNSNSGSITAALSGASVVYPNPNVPTFSDTFDENNKVVTNVYPFEQPTNEVAWTFFSSIQNEVIPLAHKYRVPASVIMAMAALESGYGYSPISIAANNYFGIKQWKPSADGYQLKGQADEHNGRVRVLKNAGQGQYIYDEARRKDNWYRSFKSRAECIKFLVEEVFLHKTGKWKRDYSGAVRDYQNRLDRGFSKYDAAYQFAFQLGSKGYNHLGGKYYADKTIKIIEKYNLLSFD</sequence>
<name>A0ABT6YYD0_9BACT</name>
<dbReference type="InterPro" id="IPR002901">
    <property type="entry name" value="MGlyc_endo_b_GlcNAc-like_dom"/>
</dbReference>
<proteinExistence type="predicted"/>
<dbReference type="RefSeq" id="WP_283380573.1">
    <property type="nucleotide sequence ID" value="NZ_JASHIE010000002.1"/>
</dbReference>
<accession>A0ABT6YYD0</accession>
<dbReference type="PROSITE" id="PS51257">
    <property type="entry name" value="PROKAR_LIPOPROTEIN"/>
    <property type="match status" value="1"/>
</dbReference>
<organism evidence="2 3">
    <name type="scientific">Flectobacillus rivi</name>
    <dbReference type="NCBI Taxonomy" id="2984209"/>
    <lineage>
        <taxon>Bacteria</taxon>
        <taxon>Pseudomonadati</taxon>
        <taxon>Bacteroidota</taxon>
        <taxon>Cytophagia</taxon>
        <taxon>Cytophagales</taxon>
        <taxon>Flectobacillaceae</taxon>
        <taxon>Flectobacillus</taxon>
    </lineage>
</organism>
<dbReference type="Proteomes" id="UP001225761">
    <property type="component" value="Unassembled WGS sequence"/>
</dbReference>
<comment type="caution">
    <text evidence="2">The sequence shown here is derived from an EMBL/GenBank/DDBJ whole genome shotgun (WGS) entry which is preliminary data.</text>
</comment>
<evidence type="ECO:0000259" key="1">
    <source>
        <dbReference type="SMART" id="SM00047"/>
    </source>
</evidence>
<evidence type="ECO:0000313" key="2">
    <source>
        <dbReference type="EMBL" id="MDI9873414.1"/>
    </source>
</evidence>
<reference evidence="2 3" key="1">
    <citation type="submission" date="2023-05" db="EMBL/GenBank/DDBJ databases">
        <title>Novel species of genus Flectobacillus isolated from stream in China.</title>
        <authorList>
            <person name="Lu H."/>
        </authorList>
    </citation>
    <scope>NUCLEOTIDE SEQUENCE [LARGE SCALE GENOMIC DNA]</scope>
    <source>
        <strain evidence="2 3">LFS242W</strain>
    </source>
</reference>
<dbReference type="SMART" id="SM00047">
    <property type="entry name" value="LYZ2"/>
    <property type="match status" value="1"/>
</dbReference>
<feature type="domain" description="Mannosyl-glycoprotein endo-beta-N-acetylglucosamidase-like" evidence="1">
    <location>
        <begin position="194"/>
        <end position="385"/>
    </location>
</feature>
<dbReference type="EMBL" id="JASHIE010000002">
    <property type="protein sequence ID" value="MDI9873414.1"/>
    <property type="molecule type" value="Genomic_DNA"/>
</dbReference>
<keyword evidence="3" id="KW-1185">Reference proteome</keyword>
<dbReference type="Gene3D" id="1.10.530.10">
    <property type="match status" value="1"/>
</dbReference>
<gene>
    <name evidence="2" type="ORF">QM481_02700</name>
</gene>